<evidence type="ECO:0000256" key="1">
    <source>
        <dbReference type="ARBA" id="ARBA00004651"/>
    </source>
</evidence>
<feature type="transmembrane region" description="Helical" evidence="8">
    <location>
        <begin position="209"/>
        <end position="231"/>
    </location>
</feature>
<dbReference type="SUPFAM" id="SSF161098">
    <property type="entry name" value="MetI-like"/>
    <property type="match status" value="2"/>
</dbReference>
<feature type="transmembrane region" description="Helical" evidence="8">
    <location>
        <begin position="147"/>
        <end position="172"/>
    </location>
</feature>
<feature type="transmembrane region" description="Helical" evidence="8">
    <location>
        <begin position="416"/>
        <end position="436"/>
    </location>
</feature>
<evidence type="ECO:0000259" key="9">
    <source>
        <dbReference type="PROSITE" id="PS50928"/>
    </source>
</evidence>
<keyword evidence="4 8" id="KW-0812">Transmembrane</keyword>
<dbReference type="Proteomes" id="UP000078503">
    <property type="component" value="Unassembled WGS sequence"/>
</dbReference>
<evidence type="ECO:0000256" key="3">
    <source>
        <dbReference type="ARBA" id="ARBA00022475"/>
    </source>
</evidence>
<dbReference type="PROSITE" id="PS50928">
    <property type="entry name" value="ABC_TM1"/>
    <property type="match status" value="2"/>
</dbReference>
<dbReference type="InterPro" id="IPR000515">
    <property type="entry name" value="MetI-like"/>
</dbReference>
<comment type="subcellular location">
    <subcellularLocation>
        <location evidence="1">Cell membrane</location>
        <topology evidence="1">Multi-pass membrane protein</topology>
    </subcellularLocation>
</comment>
<evidence type="ECO:0000313" key="11">
    <source>
        <dbReference type="Proteomes" id="UP000078503"/>
    </source>
</evidence>
<feature type="transmembrane region" description="Helical" evidence="8">
    <location>
        <begin position="386"/>
        <end position="404"/>
    </location>
</feature>
<name>A0A178KK00_9GAMM</name>
<protein>
    <submittedName>
        <fullName evidence="10">Thiamine ABC transporter permease</fullName>
    </submittedName>
</protein>
<sequence>MFLHLLFFSAIALCILPLLPGMAGIILPALSWLPHSLTGTTANAFSLHAFELVITWPGIEQAIGLSLFTGISSSLLALLFTFLILQAHWQSPRWQRIERWLAPVLAMPHVAFAIGFGFLFASTGWLYRLVEQMGFSTQGWDAVVQDPYGLGLILALAIKETPFLLLMSASVLKQIKVDTLYKTASGLGYRHADIWLKVILPQWLPKIRLPFYAVLAFGLSVVDVSLIIGPTRPPTFAVLVWQWFNEPDLTLLPRAAAGALSLLALTLLVLLTARVIEHAVLNIWNKWLYSGANQLRLPGKSTIYAILLLPLIVTPLLVLWSIAQRWRFPDLLPTRFSFRFWQQELAPLWEYSYNSLLLAVVSSVIALVIAIGCLEYRDRFQRQIPFWLITIPMVIPQLSLLFGLQVTSHLVAGQHFWLLVSWSHVIFVFPYIYLALDGPWRSFDRRLTQSALSLGLSQWHAWWQVKRALLMPSIWIALAIGMSVSLAQYLPTQMLGAGRISTITTEAVALASGQDRRVSAIYGLLQAVLPLIFFSLALVAGRCSGVQPCKAKPTNSKAQRSQSIDSKSMNPKIVYSKQTKSKTCC</sequence>
<comment type="caution">
    <text evidence="10">The sequence shown here is derived from an EMBL/GenBank/DDBJ whole genome shotgun (WGS) entry which is preliminary data.</text>
</comment>
<evidence type="ECO:0000256" key="5">
    <source>
        <dbReference type="ARBA" id="ARBA00022989"/>
    </source>
</evidence>
<evidence type="ECO:0000256" key="6">
    <source>
        <dbReference type="ARBA" id="ARBA00023136"/>
    </source>
</evidence>
<dbReference type="GO" id="GO:0005886">
    <property type="term" value="C:plasma membrane"/>
    <property type="evidence" value="ECO:0007669"/>
    <property type="project" value="UniProtKB-SubCell"/>
</dbReference>
<dbReference type="PANTHER" id="PTHR30183">
    <property type="entry name" value="MOLYBDENUM TRANSPORT SYSTEM PERMEASE PROTEIN MODB"/>
    <property type="match status" value="1"/>
</dbReference>
<evidence type="ECO:0000256" key="4">
    <source>
        <dbReference type="ARBA" id="ARBA00022692"/>
    </source>
</evidence>
<feature type="transmembrane region" description="Helical" evidence="8">
    <location>
        <begin position="468"/>
        <end position="490"/>
    </location>
</feature>
<evidence type="ECO:0000256" key="7">
    <source>
        <dbReference type="SAM" id="MobiDB-lite"/>
    </source>
</evidence>
<feature type="compositionally biased region" description="Polar residues" evidence="7">
    <location>
        <begin position="553"/>
        <end position="566"/>
    </location>
</feature>
<reference evidence="10 11" key="1">
    <citation type="submission" date="2016-03" db="EMBL/GenBank/DDBJ databases">
        <title>Photobacterium proteolyticum sp. nov. a protease producing bacterium isolated from ocean sediments of Laizhou Bay.</title>
        <authorList>
            <person name="Li Y."/>
        </authorList>
    </citation>
    <scope>NUCLEOTIDE SEQUENCE [LARGE SCALE GENOMIC DNA]</scope>
    <source>
        <strain evidence="10 11">R-40508</strain>
    </source>
</reference>
<dbReference type="OrthoDB" id="7852521at2"/>
<proteinExistence type="predicted"/>
<keyword evidence="5 8" id="KW-1133">Transmembrane helix</keyword>
<keyword evidence="2" id="KW-0813">Transport</keyword>
<feature type="domain" description="ABC transmembrane type-1" evidence="9">
    <location>
        <begin position="59"/>
        <end position="273"/>
    </location>
</feature>
<feature type="domain" description="ABC transmembrane type-1" evidence="9">
    <location>
        <begin position="352"/>
        <end position="537"/>
    </location>
</feature>
<feature type="region of interest" description="Disordered" evidence="7">
    <location>
        <begin position="547"/>
        <end position="566"/>
    </location>
</feature>
<dbReference type="STRING" id="858640.A3K86_01840"/>
<dbReference type="InterPro" id="IPR035906">
    <property type="entry name" value="MetI-like_sf"/>
</dbReference>
<evidence type="ECO:0000256" key="8">
    <source>
        <dbReference type="SAM" id="Phobius"/>
    </source>
</evidence>
<keyword evidence="11" id="KW-1185">Reference proteome</keyword>
<dbReference type="CDD" id="cd06261">
    <property type="entry name" value="TM_PBP2"/>
    <property type="match status" value="1"/>
</dbReference>
<accession>A0A178KK00</accession>
<evidence type="ECO:0000256" key="2">
    <source>
        <dbReference type="ARBA" id="ARBA00022448"/>
    </source>
</evidence>
<dbReference type="Gene3D" id="1.10.3720.10">
    <property type="entry name" value="MetI-like"/>
    <property type="match status" value="2"/>
</dbReference>
<feature type="transmembrane region" description="Helical" evidence="8">
    <location>
        <begin position="520"/>
        <end position="540"/>
    </location>
</feature>
<dbReference type="EMBL" id="LVHF01000012">
    <property type="protein sequence ID" value="OAN17688.1"/>
    <property type="molecule type" value="Genomic_DNA"/>
</dbReference>
<dbReference type="PANTHER" id="PTHR30183:SF6">
    <property type="entry name" value="INNER MEMBRANE ABC TRANSPORTER PERMEASE PROTEIN YNJC"/>
    <property type="match status" value="1"/>
</dbReference>
<dbReference type="GO" id="GO:0055085">
    <property type="term" value="P:transmembrane transport"/>
    <property type="evidence" value="ECO:0007669"/>
    <property type="project" value="InterPro"/>
</dbReference>
<feature type="transmembrane region" description="Helical" evidence="8">
    <location>
        <begin position="106"/>
        <end position="127"/>
    </location>
</feature>
<dbReference type="AlphaFoldDB" id="A0A178KK00"/>
<feature type="transmembrane region" description="Helical" evidence="8">
    <location>
        <begin position="351"/>
        <end position="374"/>
    </location>
</feature>
<gene>
    <name evidence="10" type="ORF">A3K86_01840</name>
</gene>
<dbReference type="RefSeq" id="WP_068326826.1">
    <property type="nucleotide sequence ID" value="NZ_LVHF01000012.1"/>
</dbReference>
<feature type="transmembrane region" description="Helical" evidence="8">
    <location>
        <begin position="62"/>
        <end position="85"/>
    </location>
</feature>
<keyword evidence="3" id="KW-1003">Cell membrane</keyword>
<evidence type="ECO:0000313" key="10">
    <source>
        <dbReference type="EMBL" id="OAN17688.1"/>
    </source>
</evidence>
<feature type="transmembrane region" description="Helical" evidence="8">
    <location>
        <begin position="303"/>
        <end position="323"/>
    </location>
</feature>
<organism evidence="10 11">
    <name type="scientific">Photobacterium jeanii</name>
    <dbReference type="NCBI Taxonomy" id="858640"/>
    <lineage>
        <taxon>Bacteria</taxon>
        <taxon>Pseudomonadati</taxon>
        <taxon>Pseudomonadota</taxon>
        <taxon>Gammaproteobacteria</taxon>
        <taxon>Vibrionales</taxon>
        <taxon>Vibrionaceae</taxon>
        <taxon>Photobacterium</taxon>
    </lineage>
</organism>
<feature type="transmembrane region" description="Helical" evidence="8">
    <location>
        <begin position="251"/>
        <end position="276"/>
    </location>
</feature>
<keyword evidence="6 8" id="KW-0472">Membrane</keyword>